<dbReference type="Pfam" id="PF00078">
    <property type="entry name" value="RVT_1"/>
    <property type="match status" value="1"/>
</dbReference>
<evidence type="ECO:0000259" key="1">
    <source>
        <dbReference type="Pfam" id="PF00078"/>
    </source>
</evidence>
<organism evidence="2 3">
    <name type="scientific">Dipteronia sinensis</name>
    <dbReference type="NCBI Taxonomy" id="43782"/>
    <lineage>
        <taxon>Eukaryota</taxon>
        <taxon>Viridiplantae</taxon>
        <taxon>Streptophyta</taxon>
        <taxon>Embryophyta</taxon>
        <taxon>Tracheophyta</taxon>
        <taxon>Spermatophyta</taxon>
        <taxon>Magnoliopsida</taxon>
        <taxon>eudicotyledons</taxon>
        <taxon>Gunneridae</taxon>
        <taxon>Pentapetalae</taxon>
        <taxon>rosids</taxon>
        <taxon>malvids</taxon>
        <taxon>Sapindales</taxon>
        <taxon>Sapindaceae</taxon>
        <taxon>Hippocastanoideae</taxon>
        <taxon>Acereae</taxon>
        <taxon>Dipteronia</taxon>
    </lineage>
</organism>
<evidence type="ECO:0000313" key="2">
    <source>
        <dbReference type="EMBL" id="KAK3204424.1"/>
    </source>
</evidence>
<sequence length="531" mass="60965">MEPQRPIVDKLAWDLEVEVAKVIEVGVAMGFDFNGKGNEVAAIIRDREMVDVRRLSKNNCSACQAAKTSMKRGVLLKKPDVFSITEFEKRIEMVDKKAVSDGWSDLLRNDRIGIIADMWKAIRKEEQMWSQKSRIKWLKEGDKNSKFFHSIANGRSRINYIGDLVVEGRRVSDPKLVSIKWVPEEERDSLERVFSIEEVWEAVCNCDGNKALGSDGLNLNFIKAHWGVIKDDVMRFFHGFYEEGFIIKDLNITFIALIPKCARLETMQDFRPISLVGCMYKILAKVLANRVKMVMDLIIGETQMAFVRNRQILDSFVIAGEIIHKWSLEEEGGLLVKLDFEKAYDSVDQEFLLSLMSDMGFGERWRSWIRNCISSPRLSVLVNGSPTTQFGLERVTEGLSDLLRKAVDVGMIEWVVFGNNAVHITHLQFADDTILFLKPNVDYLRNLRRILRCFELATRLRINFHKSCVVKVGNRISTDDSWAEVFRCKKGVLLLLTLDFPWAESWFEILLGFSGASNRKQVSPVEEEIFK</sequence>
<dbReference type="Proteomes" id="UP001281410">
    <property type="component" value="Unassembled WGS sequence"/>
</dbReference>
<keyword evidence="3" id="KW-1185">Reference proteome</keyword>
<protein>
    <recommendedName>
        <fullName evidence="1">Reverse transcriptase domain-containing protein</fullName>
    </recommendedName>
</protein>
<name>A0AAE0A654_9ROSI</name>
<evidence type="ECO:0000313" key="3">
    <source>
        <dbReference type="Proteomes" id="UP001281410"/>
    </source>
</evidence>
<proteinExistence type="predicted"/>
<gene>
    <name evidence="2" type="ORF">Dsin_018470</name>
</gene>
<dbReference type="PANTHER" id="PTHR19446">
    <property type="entry name" value="REVERSE TRANSCRIPTASES"/>
    <property type="match status" value="1"/>
</dbReference>
<dbReference type="InterPro" id="IPR000477">
    <property type="entry name" value="RT_dom"/>
</dbReference>
<accession>A0AAE0A654</accession>
<dbReference type="AlphaFoldDB" id="A0AAE0A654"/>
<dbReference type="CDD" id="cd01650">
    <property type="entry name" value="RT_nLTR_like"/>
    <property type="match status" value="1"/>
</dbReference>
<comment type="caution">
    <text evidence="2">The sequence shown here is derived from an EMBL/GenBank/DDBJ whole genome shotgun (WGS) entry which is preliminary data.</text>
</comment>
<reference evidence="2" key="1">
    <citation type="journal article" date="2023" name="Plant J.">
        <title>Genome sequences and population genomics provide insights into the demographic history, inbreeding, and mutation load of two 'living fossil' tree species of Dipteronia.</title>
        <authorList>
            <person name="Feng Y."/>
            <person name="Comes H.P."/>
            <person name="Chen J."/>
            <person name="Zhu S."/>
            <person name="Lu R."/>
            <person name="Zhang X."/>
            <person name="Li P."/>
            <person name="Qiu J."/>
            <person name="Olsen K.M."/>
            <person name="Qiu Y."/>
        </authorList>
    </citation>
    <scope>NUCLEOTIDE SEQUENCE</scope>
    <source>
        <strain evidence="2">NBL</strain>
    </source>
</reference>
<dbReference type="EMBL" id="JANJYJ010000006">
    <property type="protein sequence ID" value="KAK3204424.1"/>
    <property type="molecule type" value="Genomic_DNA"/>
</dbReference>
<feature type="domain" description="Reverse transcriptase" evidence="1">
    <location>
        <begin position="262"/>
        <end position="470"/>
    </location>
</feature>